<feature type="region of interest" description="Disordered" evidence="1">
    <location>
        <begin position="223"/>
        <end position="251"/>
    </location>
</feature>
<sequence>MSTIVIDDRDSSIQYTGSWSNGGNPDTDYEGTATFTVPAPGTFLTLTFTGTGVTVWGNILSKTVQISTYAIDGGNATTFTSTNATNTRFSQPFFTVGGGTLSTGTTHTLVITPVQAELAIDMITINVPQTPSTSPTTTTPTELPDPSTCGCSHVPIAPIIGAIIGGLGLVSISLLIIIYLRRWRMLLEKGVPSISTSNEVSVPGQVEQRESTVMTPYDLSTATTQFGTTASEDHSTAWMRKRAASPPPGYR</sequence>
<dbReference type="Proteomes" id="UP000807469">
    <property type="component" value="Unassembled WGS sequence"/>
</dbReference>
<accession>A0A9P6CMS6</accession>
<evidence type="ECO:0000256" key="1">
    <source>
        <dbReference type="SAM" id="MobiDB-lite"/>
    </source>
</evidence>
<evidence type="ECO:0000313" key="3">
    <source>
        <dbReference type="EMBL" id="KAF9472626.1"/>
    </source>
</evidence>
<keyword evidence="2" id="KW-0812">Transmembrane</keyword>
<protein>
    <recommendedName>
        <fullName evidence="5">Transmembrane protein</fullName>
    </recommendedName>
</protein>
<gene>
    <name evidence="3" type="ORF">BDN70DRAFT_998086</name>
</gene>
<evidence type="ECO:0000256" key="2">
    <source>
        <dbReference type="SAM" id="Phobius"/>
    </source>
</evidence>
<evidence type="ECO:0000313" key="4">
    <source>
        <dbReference type="Proteomes" id="UP000807469"/>
    </source>
</evidence>
<name>A0A9P6CMS6_9AGAR</name>
<proteinExistence type="predicted"/>
<keyword evidence="4" id="KW-1185">Reference proteome</keyword>
<feature type="transmembrane region" description="Helical" evidence="2">
    <location>
        <begin position="156"/>
        <end position="180"/>
    </location>
</feature>
<keyword evidence="2" id="KW-1133">Transmembrane helix</keyword>
<dbReference type="EMBL" id="MU155515">
    <property type="protein sequence ID" value="KAF9472626.1"/>
    <property type="molecule type" value="Genomic_DNA"/>
</dbReference>
<keyword evidence="2" id="KW-0472">Membrane</keyword>
<reference evidence="3" key="1">
    <citation type="submission" date="2020-11" db="EMBL/GenBank/DDBJ databases">
        <authorList>
            <consortium name="DOE Joint Genome Institute"/>
            <person name="Ahrendt S."/>
            <person name="Riley R."/>
            <person name="Andreopoulos W."/>
            <person name="Labutti K."/>
            <person name="Pangilinan J."/>
            <person name="Ruiz-Duenas F.J."/>
            <person name="Barrasa J.M."/>
            <person name="Sanchez-Garcia M."/>
            <person name="Camarero S."/>
            <person name="Miyauchi S."/>
            <person name="Serrano A."/>
            <person name="Linde D."/>
            <person name="Babiker R."/>
            <person name="Drula E."/>
            <person name="Ayuso-Fernandez I."/>
            <person name="Pacheco R."/>
            <person name="Padilla G."/>
            <person name="Ferreira P."/>
            <person name="Barriuso J."/>
            <person name="Kellner H."/>
            <person name="Castanera R."/>
            <person name="Alfaro M."/>
            <person name="Ramirez L."/>
            <person name="Pisabarro A.G."/>
            <person name="Kuo A."/>
            <person name="Tritt A."/>
            <person name="Lipzen A."/>
            <person name="He G."/>
            <person name="Yan M."/>
            <person name="Ng V."/>
            <person name="Cullen D."/>
            <person name="Martin F."/>
            <person name="Rosso M.-N."/>
            <person name="Henrissat B."/>
            <person name="Hibbett D."/>
            <person name="Martinez A.T."/>
            <person name="Grigoriev I.V."/>
        </authorList>
    </citation>
    <scope>NUCLEOTIDE SEQUENCE</scope>
    <source>
        <strain evidence="3">CIRM-BRFM 674</strain>
    </source>
</reference>
<dbReference type="Gene3D" id="2.60.120.260">
    <property type="entry name" value="Galactose-binding domain-like"/>
    <property type="match status" value="1"/>
</dbReference>
<evidence type="ECO:0008006" key="5">
    <source>
        <dbReference type="Google" id="ProtNLM"/>
    </source>
</evidence>
<dbReference type="AlphaFoldDB" id="A0A9P6CMS6"/>
<dbReference type="OrthoDB" id="3265734at2759"/>
<comment type="caution">
    <text evidence="3">The sequence shown here is derived from an EMBL/GenBank/DDBJ whole genome shotgun (WGS) entry which is preliminary data.</text>
</comment>
<organism evidence="3 4">
    <name type="scientific">Pholiota conissans</name>
    <dbReference type="NCBI Taxonomy" id="109636"/>
    <lineage>
        <taxon>Eukaryota</taxon>
        <taxon>Fungi</taxon>
        <taxon>Dikarya</taxon>
        <taxon>Basidiomycota</taxon>
        <taxon>Agaricomycotina</taxon>
        <taxon>Agaricomycetes</taxon>
        <taxon>Agaricomycetidae</taxon>
        <taxon>Agaricales</taxon>
        <taxon>Agaricineae</taxon>
        <taxon>Strophariaceae</taxon>
        <taxon>Pholiota</taxon>
    </lineage>
</organism>